<gene>
    <name evidence="2" type="ORF">EDC03_3279</name>
</gene>
<evidence type="ECO:0000313" key="2">
    <source>
        <dbReference type="EMBL" id="ROP26642.1"/>
    </source>
</evidence>
<protein>
    <submittedName>
        <fullName evidence="2">Uncharacterized protein DUF4192</fullName>
    </submittedName>
</protein>
<dbReference type="AlphaFoldDB" id="A0A3N1G8T8"/>
<evidence type="ECO:0000256" key="1">
    <source>
        <dbReference type="SAM" id="MobiDB-lite"/>
    </source>
</evidence>
<dbReference type="OrthoDB" id="4954868at2"/>
<accession>A0A3N1G8T8</accession>
<keyword evidence="3" id="KW-1185">Reference proteome</keyword>
<sequence length="466" mass="48581">MTTSPAPRRDDTTTSRRRRGRPCPTAAEGARSRPRTAPLLPPQVRAPEVLRVGDPRDLVALVPHQLGFVPARSLVLVSLRGPRRRVGLVSRVDLPALADRERALLALRQVPADLVDLLGRLVDHAVDLAVRDGASAVVAVVYDDAVPADLLGGGHPGGPDPRDLSLAGLVDVLVAGACVGRGLRLGDAWWVDGDRLRRLGCRDACCPPEGEPLAALDGSLAAVEMVARGSAPLRSRDALLDDLRPAAADAREEAVRAAATARRRTRRAEGDPARAARLRADALASFRGAVEVERLAAPPGGDAPGRRGPAEDLHDPVLLGRVGAALADPWVRDAVLVSCLAGAGDVPERVAAEGPDERAEALLEAVVGRPAGAAVPDPALVAAAEGVLAAVVRHLPDRVGAHALGALAWTAWWSGDGARAVACAERALEVRPAVPMARLVLDLVDAGAVPAWVRARRQDDEEAPAG</sequence>
<evidence type="ECO:0000313" key="3">
    <source>
        <dbReference type="Proteomes" id="UP000276232"/>
    </source>
</evidence>
<organism evidence="2 3">
    <name type="scientific">Pseudokineococcus lusitanus</name>
    <dbReference type="NCBI Taxonomy" id="763993"/>
    <lineage>
        <taxon>Bacteria</taxon>
        <taxon>Bacillati</taxon>
        <taxon>Actinomycetota</taxon>
        <taxon>Actinomycetes</taxon>
        <taxon>Kineosporiales</taxon>
        <taxon>Kineosporiaceae</taxon>
        <taxon>Pseudokineococcus</taxon>
    </lineage>
</organism>
<dbReference type="RefSeq" id="WP_123381386.1">
    <property type="nucleotide sequence ID" value="NZ_RJKN01000011.1"/>
</dbReference>
<reference evidence="2 3" key="1">
    <citation type="journal article" date="2015" name="Stand. Genomic Sci.">
        <title>Genomic Encyclopedia of Bacterial and Archaeal Type Strains, Phase III: the genomes of soil and plant-associated and newly described type strains.</title>
        <authorList>
            <person name="Whitman W.B."/>
            <person name="Woyke T."/>
            <person name="Klenk H.P."/>
            <person name="Zhou Y."/>
            <person name="Lilburn T.G."/>
            <person name="Beck B.J."/>
            <person name="De Vos P."/>
            <person name="Vandamme P."/>
            <person name="Eisen J.A."/>
            <person name="Garrity G."/>
            <person name="Hugenholtz P."/>
            <person name="Kyrpides N.C."/>
        </authorList>
    </citation>
    <scope>NUCLEOTIDE SEQUENCE [LARGE SCALE GENOMIC DNA]</scope>
    <source>
        <strain evidence="2 3">CECT 7306</strain>
    </source>
</reference>
<proteinExistence type="predicted"/>
<dbReference type="Pfam" id="PF13830">
    <property type="entry name" value="DUF4192"/>
    <property type="match status" value="1"/>
</dbReference>
<dbReference type="InterPro" id="IPR025447">
    <property type="entry name" value="DUF4192"/>
</dbReference>
<dbReference type="EMBL" id="RJKN01000011">
    <property type="protein sequence ID" value="ROP26642.1"/>
    <property type="molecule type" value="Genomic_DNA"/>
</dbReference>
<feature type="region of interest" description="Disordered" evidence="1">
    <location>
        <begin position="1"/>
        <end position="41"/>
    </location>
</feature>
<dbReference type="Proteomes" id="UP000276232">
    <property type="component" value="Unassembled WGS sequence"/>
</dbReference>
<dbReference type="InParanoid" id="A0A3N1G8T8"/>
<comment type="caution">
    <text evidence="2">The sequence shown here is derived from an EMBL/GenBank/DDBJ whole genome shotgun (WGS) entry which is preliminary data.</text>
</comment>
<name>A0A3N1G8T8_9ACTN</name>